<name>A0A8S4MX91_OWEFU</name>
<accession>A0A8S4MX91</accession>
<reference evidence="2" key="1">
    <citation type="submission" date="2022-03" db="EMBL/GenBank/DDBJ databases">
        <authorList>
            <person name="Martin C."/>
        </authorList>
    </citation>
    <scope>NUCLEOTIDE SEQUENCE</scope>
</reference>
<dbReference type="AlphaFoldDB" id="A0A8S4MX91"/>
<organism evidence="2 3">
    <name type="scientific">Owenia fusiformis</name>
    <name type="common">Polychaete worm</name>
    <dbReference type="NCBI Taxonomy" id="6347"/>
    <lineage>
        <taxon>Eukaryota</taxon>
        <taxon>Metazoa</taxon>
        <taxon>Spiralia</taxon>
        <taxon>Lophotrochozoa</taxon>
        <taxon>Annelida</taxon>
        <taxon>Polychaeta</taxon>
        <taxon>Sedentaria</taxon>
        <taxon>Canalipalpata</taxon>
        <taxon>Sabellida</taxon>
        <taxon>Oweniida</taxon>
        <taxon>Oweniidae</taxon>
        <taxon>Owenia</taxon>
    </lineage>
</organism>
<evidence type="ECO:0000256" key="1">
    <source>
        <dbReference type="SAM" id="Phobius"/>
    </source>
</evidence>
<comment type="caution">
    <text evidence="2">The sequence shown here is derived from an EMBL/GenBank/DDBJ whole genome shotgun (WGS) entry which is preliminary data.</text>
</comment>
<protein>
    <submittedName>
        <fullName evidence="2">Uncharacterized protein</fullName>
    </submittedName>
</protein>
<keyword evidence="1" id="KW-0812">Transmembrane</keyword>
<proteinExistence type="predicted"/>
<keyword evidence="3" id="KW-1185">Reference proteome</keyword>
<evidence type="ECO:0000313" key="2">
    <source>
        <dbReference type="EMBL" id="CAH1773446.1"/>
    </source>
</evidence>
<feature type="transmembrane region" description="Helical" evidence="1">
    <location>
        <begin position="40"/>
        <end position="60"/>
    </location>
</feature>
<evidence type="ECO:0000313" key="3">
    <source>
        <dbReference type="Proteomes" id="UP000749559"/>
    </source>
</evidence>
<dbReference type="Proteomes" id="UP000749559">
    <property type="component" value="Unassembled WGS sequence"/>
</dbReference>
<keyword evidence="1" id="KW-1133">Transmembrane helix</keyword>
<gene>
    <name evidence="2" type="ORF">OFUS_LOCUS1043</name>
</gene>
<sequence length="168" mass="19000">METYMYKREINIISTLLVILNVAPYTKGSRYGAEDGTKYIIPLVLSLTILVIVTIIVCCLTSKKQYFKKIVEWCSTIGSKNGTITRKTHSKTIQNATSIQMIVLQQKPTDMIEMESGGDIPVEPTCINDNYSCNQSEEHSDTEKLLQDKCKISHSHPPEIFLKGQQRL</sequence>
<dbReference type="EMBL" id="CAIIXF020000001">
    <property type="protein sequence ID" value="CAH1773446.1"/>
    <property type="molecule type" value="Genomic_DNA"/>
</dbReference>
<keyword evidence="1" id="KW-0472">Membrane</keyword>